<accession>A0ABV1MRS4</accession>
<evidence type="ECO:0000313" key="1">
    <source>
        <dbReference type="EMBL" id="MEQ6355221.1"/>
    </source>
</evidence>
<keyword evidence="2" id="KW-1185">Reference proteome</keyword>
<dbReference type="Proteomes" id="UP001478862">
    <property type="component" value="Unassembled WGS sequence"/>
</dbReference>
<dbReference type="EMBL" id="JBEGDG010000007">
    <property type="protein sequence ID" value="MEQ6355221.1"/>
    <property type="molecule type" value="Genomic_DNA"/>
</dbReference>
<reference evidence="1 2" key="1">
    <citation type="submission" date="2024-06" db="EMBL/GenBank/DDBJ databases">
        <title>Lysinibacillus zambalefons sp. nov., a Novel Firmicute Isolated from the Poon Bato Zambales Hyperalkaline Spring.</title>
        <authorList>
            <person name="Aja J.A."/>
            <person name="Lazaro J.E.H."/>
            <person name="Llorin L.D."/>
            <person name="Lim K.R."/>
            <person name="Teodosio J."/>
            <person name="Dalisay D.S."/>
        </authorList>
    </citation>
    <scope>NUCLEOTIDE SEQUENCE [LARGE SCALE GENOMIC DNA]</scope>
    <source>
        <strain evidence="1 2">M3</strain>
    </source>
</reference>
<gene>
    <name evidence="1" type="ORF">ABNX05_11385</name>
</gene>
<comment type="caution">
    <text evidence="1">The sequence shown here is derived from an EMBL/GenBank/DDBJ whole genome shotgun (WGS) entry which is preliminary data.</text>
</comment>
<protein>
    <submittedName>
        <fullName evidence="1">Uncharacterized protein</fullName>
    </submittedName>
</protein>
<sequence length="145" mass="16643">MTAKELQGEVNKEGLTWYNREEKRKMRKGEIVTMLITHYTELDKLDVNEENTQSNELEIETSTTVQLVTYFKELASSAVSTAKEDYKQATQQLISVKELLSDAMVKLQDKLTDKKNKLLARNWNLTINNIKCIVSTAERKISTIA</sequence>
<evidence type="ECO:0000313" key="2">
    <source>
        <dbReference type="Proteomes" id="UP001478862"/>
    </source>
</evidence>
<name>A0ABV1MRS4_9BACI</name>
<proteinExistence type="predicted"/>
<organism evidence="1 2">
    <name type="scientific">Lysinibacillus zambalensis</name>
    <dbReference type="NCBI Taxonomy" id="3160866"/>
    <lineage>
        <taxon>Bacteria</taxon>
        <taxon>Bacillati</taxon>
        <taxon>Bacillota</taxon>
        <taxon>Bacilli</taxon>
        <taxon>Bacillales</taxon>
        <taxon>Bacillaceae</taxon>
        <taxon>Lysinibacillus</taxon>
    </lineage>
</organism>
<dbReference type="RefSeq" id="WP_349659850.1">
    <property type="nucleotide sequence ID" value="NZ_JBEGDG010000007.1"/>
</dbReference>